<organism evidence="3 4">
    <name type="scientific">Cloeon dipterum</name>
    <dbReference type="NCBI Taxonomy" id="197152"/>
    <lineage>
        <taxon>Eukaryota</taxon>
        <taxon>Metazoa</taxon>
        <taxon>Ecdysozoa</taxon>
        <taxon>Arthropoda</taxon>
        <taxon>Hexapoda</taxon>
        <taxon>Insecta</taxon>
        <taxon>Pterygota</taxon>
        <taxon>Palaeoptera</taxon>
        <taxon>Ephemeroptera</taxon>
        <taxon>Pisciforma</taxon>
        <taxon>Baetidae</taxon>
        <taxon>Cloeon</taxon>
    </lineage>
</organism>
<dbReference type="EMBL" id="CADEPI010000837">
    <property type="protein sequence ID" value="CAB3388625.1"/>
    <property type="molecule type" value="Genomic_DNA"/>
</dbReference>
<dbReference type="GO" id="GO:0004865">
    <property type="term" value="F:protein serine/threonine phosphatase inhibitor activity"/>
    <property type="evidence" value="ECO:0007669"/>
    <property type="project" value="InterPro"/>
</dbReference>
<evidence type="ECO:0000256" key="2">
    <source>
        <dbReference type="SAM" id="MobiDB-lite"/>
    </source>
</evidence>
<gene>
    <name evidence="3" type="ORF">CLODIP_2_CD00957</name>
</gene>
<evidence type="ECO:0000313" key="3">
    <source>
        <dbReference type="EMBL" id="CAB3388625.1"/>
    </source>
</evidence>
<dbReference type="AlphaFoldDB" id="A0A8S1E6H9"/>
<feature type="compositionally biased region" description="Pro residues" evidence="2">
    <location>
        <begin position="98"/>
        <end position="108"/>
    </location>
</feature>
<proteinExistence type="inferred from homology"/>
<dbReference type="InterPro" id="IPR026716">
    <property type="entry name" value="PBIR1/2/3"/>
</dbReference>
<evidence type="ECO:0000313" key="4">
    <source>
        <dbReference type="Proteomes" id="UP000494165"/>
    </source>
</evidence>
<feature type="region of interest" description="Disordered" evidence="2">
    <location>
        <begin position="150"/>
        <end position="230"/>
    </location>
</feature>
<feature type="compositionally biased region" description="Basic and acidic residues" evidence="2">
    <location>
        <begin position="58"/>
        <end position="78"/>
    </location>
</feature>
<evidence type="ECO:0000256" key="1">
    <source>
        <dbReference type="ARBA" id="ARBA00006725"/>
    </source>
</evidence>
<sequence>MDIDGPSNLKRSSSAPMINEPAPPPPNRELVIRTRRFSASCSGGGEAEAGRPSADRVLQLRREERLEHGREQEHEREMMQMSQSCEDLALLGALSAPAAPPVATPPRPSFLRTQRPLSPSPTRKTFLSRRSLSPIAFRPSPLTPVKRKFELDSDSDSCSSFSPPAKRPFGGESMLSPGSGKFLFRPVSSVTTRDEPMEEGGPKLSPLVQQPSSKSLPEPKDTIMLSLEPS</sequence>
<feature type="compositionally biased region" description="Polar residues" evidence="2">
    <location>
        <begin position="111"/>
        <end position="131"/>
    </location>
</feature>
<feature type="region of interest" description="Disordered" evidence="2">
    <location>
        <begin position="97"/>
        <end position="132"/>
    </location>
</feature>
<comment type="caution">
    <text evidence="3">The sequence shown here is derived from an EMBL/GenBank/DDBJ whole genome shotgun (WGS) entry which is preliminary data.</text>
</comment>
<comment type="similarity">
    <text evidence="1">Belongs to the FAM122 family.</text>
</comment>
<feature type="region of interest" description="Disordered" evidence="2">
    <location>
        <begin position="1"/>
        <end position="83"/>
    </location>
</feature>
<keyword evidence="4" id="KW-1185">Reference proteome</keyword>
<reference evidence="3 4" key="1">
    <citation type="submission" date="2020-04" db="EMBL/GenBank/DDBJ databases">
        <authorList>
            <person name="Alioto T."/>
            <person name="Alioto T."/>
            <person name="Gomez Garrido J."/>
        </authorList>
    </citation>
    <scope>NUCLEOTIDE SEQUENCE [LARGE SCALE GENOMIC DNA]</scope>
</reference>
<dbReference type="Proteomes" id="UP000494165">
    <property type="component" value="Unassembled WGS sequence"/>
</dbReference>
<dbReference type="PANTHER" id="PTHR22227">
    <property type="entry name" value="FAMILY WITH SEQUENCE SIMILARITY 122B ISOFORM X1"/>
    <property type="match status" value="1"/>
</dbReference>
<accession>A0A8S1E6H9</accession>
<name>A0A8S1E6H9_9INSE</name>
<protein>
    <submittedName>
        <fullName evidence="3">Uncharacterized protein</fullName>
    </submittedName>
</protein>
<dbReference type="PANTHER" id="PTHR22227:SF6">
    <property type="entry name" value="FAMILY WITH SEQUENCE SIMILARITY 122B ISOFORM X1"/>
    <property type="match status" value="1"/>
</dbReference>
<dbReference type="OrthoDB" id="10036177at2759"/>